<feature type="non-terminal residue" evidence="1">
    <location>
        <position position="1"/>
    </location>
</feature>
<keyword evidence="2" id="KW-1185">Reference proteome</keyword>
<accession>A0ABN9GHU4</accession>
<dbReference type="Proteomes" id="UP001162483">
    <property type="component" value="Unassembled WGS sequence"/>
</dbReference>
<comment type="caution">
    <text evidence="1">The sequence shown here is derived from an EMBL/GenBank/DDBJ whole genome shotgun (WGS) entry which is preliminary data.</text>
</comment>
<evidence type="ECO:0000313" key="2">
    <source>
        <dbReference type="Proteomes" id="UP001162483"/>
    </source>
</evidence>
<feature type="non-terminal residue" evidence="1">
    <location>
        <position position="142"/>
    </location>
</feature>
<dbReference type="EMBL" id="CATNWA010018714">
    <property type="protein sequence ID" value="CAI9608997.1"/>
    <property type="molecule type" value="Genomic_DNA"/>
</dbReference>
<sequence length="142" mass="16014">LLNLPKRCHTKLQGSAAPYVSFIFSTALLHIVQCHAAHTHHLHSLPLSPSLLHTILTIPSTFLSCTYHHSLHSILLCILLSYTSHYFSVHTNSPYTLHIVHTFITQHTPHCISTYCSLSYRPHSSPVHTAHCHTLLTPLLYI</sequence>
<evidence type="ECO:0000313" key="1">
    <source>
        <dbReference type="EMBL" id="CAI9608997.1"/>
    </source>
</evidence>
<reference evidence="1" key="1">
    <citation type="submission" date="2023-05" db="EMBL/GenBank/DDBJ databases">
        <authorList>
            <person name="Stuckert A."/>
        </authorList>
    </citation>
    <scope>NUCLEOTIDE SEQUENCE</scope>
</reference>
<name>A0ABN9GHU4_9NEOB</name>
<gene>
    <name evidence="1" type="ORF">SPARVUS_LOCUS14184708</name>
</gene>
<organism evidence="1 2">
    <name type="scientific">Staurois parvus</name>
    <dbReference type="NCBI Taxonomy" id="386267"/>
    <lineage>
        <taxon>Eukaryota</taxon>
        <taxon>Metazoa</taxon>
        <taxon>Chordata</taxon>
        <taxon>Craniata</taxon>
        <taxon>Vertebrata</taxon>
        <taxon>Euteleostomi</taxon>
        <taxon>Amphibia</taxon>
        <taxon>Batrachia</taxon>
        <taxon>Anura</taxon>
        <taxon>Neobatrachia</taxon>
        <taxon>Ranoidea</taxon>
        <taxon>Ranidae</taxon>
        <taxon>Staurois</taxon>
    </lineage>
</organism>
<proteinExistence type="predicted"/>
<protein>
    <submittedName>
        <fullName evidence="1">Uncharacterized protein</fullName>
    </submittedName>
</protein>